<name>A0ABP8ALC1_9MICO</name>
<evidence type="ECO:0000256" key="1">
    <source>
        <dbReference type="ARBA" id="ARBA00007754"/>
    </source>
</evidence>
<dbReference type="PRINTS" id="PR00739">
    <property type="entry name" value="GLHYDRLASE26"/>
</dbReference>
<comment type="similarity">
    <text evidence="1 4">Belongs to the glycosyl hydrolase 26 family.</text>
</comment>
<keyword evidence="2 4" id="KW-0378">Hydrolase</keyword>
<dbReference type="Gene3D" id="3.20.20.80">
    <property type="entry name" value="Glycosidases"/>
    <property type="match status" value="1"/>
</dbReference>
<dbReference type="PROSITE" id="PS51764">
    <property type="entry name" value="GH26"/>
    <property type="match status" value="1"/>
</dbReference>
<dbReference type="InterPro" id="IPR017853">
    <property type="entry name" value="GH"/>
</dbReference>
<dbReference type="PANTHER" id="PTHR40079:SF4">
    <property type="entry name" value="GH26 DOMAIN-CONTAINING PROTEIN-RELATED"/>
    <property type="match status" value="1"/>
</dbReference>
<feature type="active site" description="Proton donor" evidence="4">
    <location>
        <position position="159"/>
    </location>
</feature>
<organism evidence="6 7">
    <name type="scientific">Gryllotalpicola kribbensis</name>
    <dbReference type="NCBI Taxonomy" id="993084"/>
    <lineage>
        <taxon>Bacteria</taxon>
        <taxon>Bacillati</taxon>
        <taxon>Actinomycetota</taxon>
        <taxon>Actinomycetes</taxon>
        <taxon>Micrococcales</taxon>
        <taxon>Microbacteriaceae</taxon>
        <taxon>Gryllotalpicola</taxon>
    </lineage>
</organism>
<evidence type="ECO:0000259" key="5">
    <source>
        <dbReference type="PROSITE" id="PS51764"/>
    </source>
</evidence>
<dbReference type="InterPro" id="IPR022790">
    <property type="entry name" value="GH26_dom"/>
</dbReference>
<accession>A0ABP8ALC1</accession>
<comment type="caution">
    <text evidence="6">The sequence shown here is derived from an EMBL/GenBank/DDBJ whole genome shotgun (WGS) entry which is preliminary data.</text>
</comment>
<keyword evidence="3 4" id="KW-0326">Glycosidase</keyword>
<dbReference type="EMBL" id="BAABBX010000005">
    <property type="protein sequence ID" value="GAA4185858.1"/>
    <property type="molecule type" value="Genomic_DNA"/>
</dbReference>
<dbReference type="GO" id="GO:0016787">
    <property type="term" value="F:hydrolase activity"/>
    <property type="evidence" value="ECO:0007669"/>
    <property type="project" value="UniProtKB-KW"/>
</dbReference>
<evidence type="ECO:0000256" key="4">
    <source>
        <dbReference type="PROSITE-ProRule" id="PRU01100"/>
    </source>
</evidence>
<evidence type="ECO:0000256" key="3">
    <source>
        <dbReference type="ARBA" id="ARBA00023295"/>
    </source>
</evidence>
<keyword evidence="7" id="KW-1185">Reference proteome</keyword>
<evidence type="ECO:0000256" key="2">
    <source>
        <dbReference type="ARBA" id="ARBA00022801"/>
    </source>
</evidence>
<feature type="domain" description="GH26" evidence="5">
    <location>
        <begin position="13"/>
        <end position="341"/>
    </location>
</feature>
<evidence type="ECO:0000313" key="6">
    <source>
        <dbReference type="EMBL" id="GAA4185858.1"/>
    </source>
</evidence>
<sequence length="351" mass="38828">MATTPPIDAHATAETRALLARLHELTGIRSFFGHQDDLAYGGIEPHVGRMPGIVGFDLGGIEALAGHNLDGVPFPAMIRQVREAHGRGALVTLSWHSVNPITNGGYGQNTVPMSIASVLPGGECHEKFVRWLDHVAMFVEQLTDASGRPIPIVFRPFHEHTGDWFWWGIGGDNPQNSPDEFGALWRFTVEYLRDVAGLHNLLWAISPDRSRLRVDAFEDDYLRGYPGDDFVDVLGIDNYWDAGRADDDRTPDELFDDYVATLEAVARLGEARGKLVAQTETGTPSEPTGHAADPWTGFLARAADRSELTRRHLWHLAWRDEVAAPSDLARLVGHPLIAFAGDVDDLYRVEE</sequence>
<dbReference type="SUPFAM" id="SSF51445">
    <property type="entry name" value="(Trans)glycosidases"/>
    <property type="match status" value="1"/>
</dbReference>
<dbReference type="InterPro" id="IPR000805">
    <property type="entry name" value="Glyco_hydro_26"/>
</dbReference>
<protein>
    <submittedName>
        <fullName evidence="6">Glycosyl hydrolase</fullName>
    </submittedName>
</protein>
<dbReference type="Pfam" id="PF02156">
    <property type="entry name" value="Glyco_hydro_26"/>
    <property type="match status" value="1"/>
</dbReference>
<dbReference type="Proteomes" id="UP001500213">
    <property type="component" value="Unassembled WGS sequence"/>
</dbReference>
<proteinExistence type="inferred from homology"/>
<dbReference type="RefSeq" id="WP_344774157.1">
    <property type="nucleotide sequence ID" value="NZ_BAABBX010000005.1"/>
</dbReference>
<dbReference type="PANTHER" id="PTHR40079">
    <property type="entry name" value="MANNAN ENDO-1,4-BETA-MANNOSIDASE E-RELATED"/>
    <property type="match status" value="1"/>
</dbReference>
<gene>
    <name evidence="6" type="ORF">GCM10022288_08560</name>
</gene>
<reference evidence="7" key="1">
    <citation type="journal article" date="2019" name="Int. J. Syst. Evol. Microbiol.">
        <title>The Global Catalogue of Microorganisms (GCM) 10K type strain sequencing project: providing services to taxonomists for standard genome sequencing and annotation.</title>
        <authorList>
            <consortium name="The Broad Institute Genomics Platform"/>
            <consortium name="The Broad Institute Genome Sequencing Center for Infectious Disease"/>
            <person name="Wu L."/>
            <person name="Ma J."/>
        </authorList>
    </citation>
    <scope>NUCLEOTIDE SEQUENCE [LARGE SCALE GENOMIC DNA]</scope>
    <source>
        <strain evidence="7">JCM 17593</strain>
    </source>
</reference>
<feature type="active site" description="Nucleophile" evidence="4">
    <location>
        <position position="280"/>
    </location>
</feature>
<evidence type="ECO:0000313" key="7">
    <source>
        <dbReference type="Proteomes" id="UP001500213"/>
    </source>
</evidence>